<dbReference type="InterPro" id="IPR001750">
    <property type="entry name" value="ND/Mrp_TM"/>
</dbReference>
<dbReference type="Pfam" id="PF00361">
    <property type="entry name" value="Proton_antipo_M"/>
    <property type="match status" value="1"/>
</dbReference>
<dbReference type="AlphaFoldDB" id="A0A6B1DVC1"/>
<feature type="transmembrane region" description="Helical" evidence="9">
    <location>
        <begin position="327"/>
        <end position="347"/>
    </location>
</feature>
<feature type="transmembrane region" description="Helical" evidence="9">
    <location>
        <begin position="160"/>
        <end position="178"/>
    </location>
</feature>
<gene>
    <name evidence="11" type="ORF">F4Y08_08215</name>
</gene>
<feature type="transmembrane region" description="Helical" evidence="9">
    <location>
        <begin position="214"/>
        <end position="232"/>
    </location>
</feature>
<feature type="domain" description="NADH:quinone oxidoreductase/Mrp antiporter transmembrane" evidence="10">
    <location>
        <begin position="326"/>
        <end position="530"/>
    </location>
</feature>
<keyword evidence="5 9" id="KW-1133">Transmembrane helix</keyword>
<dbReference type="GO" id="GO:0005886">
    <property type="term" value="C:plasma membrane"/>
    <property type="evidence" value="ECO:0007669"/>
    <property type="project" value="UniProtKB-SubCell"/>
</dbReference>
<evidence type="ECO:0000256" key="5">
    <source>
        <dbReference type="ARBA" id="ARBA00022989"/>
    </source>
</evidence>
<organism evidence="11">
    <name type="scientific">Caldilineaceae bacterium SB0662_bin_9</name>
    <dbReference type="NCBI Taxonomy" id="2605258"/>
    <lineage>
        <taxon>Bacteria</taxon>
        <taxon>Bacillati</taxon>
        <taxon>Chloroflexota</taxon>
        <taxon>Caldilineae</taxon>
        <taxon>Caldilineales</taxon>
        <taxon>Caldilineaceae</taxon>
    </lineage>
</organism>
<dbReference type="PANTHER" id="PTHR42703">
    <property type="entry name" value="NADH DEHYDROGENASE"/>
    <property type="match status" value="1"/>
</dbReference>
<dbReference type="PANTHER" id="PTHR42703:SF1">
    <property type="entry name" value="NA(+)_H(+) ANTIPORTER SUBUNIT D1"/>
    <property type="match status" value="1"/>
</dbReference>
<feature type="transmembrane region" description="Helical" evidence="9">
    <location>
        <begin position="524"/>
        <end position="543"/>
    </location>
</feature>
<evidence type="ECO:0000256" key="3">
    <source>
        <dbReference type="ARBA" id="ARBA00022475"/>
    </source>
</evidence>
<evidence type="ECO:0000256" key="2">
    <source>
        <dbReference type="ARBA" id="ARBA00005346"/>
    </source>
</evidence>
<reference evidence="11" key="1">
    <citation type="submission" date="2019-09" db="EMBL/GenBank/DDBJ databases">
        <title>Characterisation of the sponge microbiome using genome-centric metagenomics.</title>
        <authorList>
            <person name="Engelberts J.P."/>
            <person name="Robbins S.J."/>
            <person name="De Goeij J.M."/>
            <person name="Aranda M."/>
            <person name="Bell S.C."/>
            <person name="Webster N.S."/>
        </authorList>
    </citation>
    <scope>NUCLEOTIDE SEQUENCE</scope>
    <source>
        <strain evidence="11">SB0662_bin_9</strain>
    </source>
</reference>
<feature type="transmembrane region" description="Helical" evidence="9">
    <location>
        <begin position="418"/>
        <end position="439"/>
    </location>
</feature>
<evidence type="ECO:0000256" key="4">
    <source>
        <dbReference type="ARBA" id="ARBA00022692"/>
    </source>
</evidence>
<evidence type="ECO:0000313" key="11">
    <source>
        <dbReference type="EMBL" id="MYD90304.1"/>
    </source>
</evidence>
<proteinExistence type="inferred from homology"/>
<evidence type="ECO:0000256" key="6">
    <source>
        <dbReference type="ARBA" id="ARBA00023136"/>
    </source>
</evidence>
<comment type="similarity">
    <text evidence="2">Belongs to the CPA3 antiporters (TC 2.A.63) subunit D family.</text>
</comment>
<evidence type="ECO:0000256" key="9">
    <source>
        <dbReference type="SAM" id="Phobius"/>
    </source>
</evidence>
<dbReference type="InterPro" id="IPR050586">
    <property type="entry name" value="CPA3_Na-H_Antiporter_D"/>
</dbReference>
<feature type="transmembrane region" description="Helical" evidence="9">
    <location>
        <begin position="293"/>
        <end position="315"/>
    </location>
</feature>
<comment type="subcellular location">
    <subcellularLocation>
        <location evidence="1">Cell membrane</location>
        <topology evidence="1">Multi-pass membrane protein</topology>
    </subcellularLocation>
    <subcellularLocation>
        <location evidence="7">Membrane</location>
        <topology evidence="7">Multi-pass membrane protein</topology>
    </subcellularLocation>
</comment>
<comment type="caution">
    <text evidence="11">The sequence shown here is derived from an EMBL/GenBank/DDBJ whole genome shotgun (WGS) entry which is preliminary data.</text>
</comment>
<feature type="transmembrane region" description="Helical" evidence="9">
    <location>
        <begin position="445"/>
        <end position="468"/>
    </location>
</feature>
<dbReference type="EMBL" id="VXPY01000056">
    <property type="protein sequence ID" value="MYD90304.1"/>
    <property type="molecule type" value="Genomic_DNA"/>
</dbReference>
<feature type="transmembrane region" description="Helical" evidence="9">
    <location>
        <begin position="390"/>
        <end position="411"/>
    </location>
</feature>
<accession>A0A6B1DVC1</accession>
<sequence length="595" mass="64225">MEPGTARASDALAGCDGHGSRRALGACRRFRRLPAPGPAATLVVAVDHHAHPERIPLHGSVRQPGGLRPRRGARSADLKPGGLCDLQPNRPIDFSRQRGRAPGGPCVCAPSHPRPSHARSGIASMISPAEFLQGQDPTPILVLLALLAGSGLCRMLRRNAVVTQASGLVLACIIGLLLTELQQRRSHLGVGQLPVWDFPRLGVELSLSNESLPGLQLAILVLAGACLVMLLTGSAADSLPGLFLAFAGFAFVLTTSATPLAMPLLHPVLLLPIAAWTPLMSSSTLPRLRRLSLVPMIALICFILANWVLVALIPIDPQNTDLVQRAQFLLSAGLFVLCMPFPLHQLLRDPNEGTNPVPGAAVDLMLQFCILTVLHGTLLRHPILQSYEPLFAWLGWAGILTVVWGGLSALGTQDPRRIWFYASMLNWGMILLVVTLPVGRVWGTILGLFLVRIVCTMCCLAGLTQLDISRIRGNFQWAGLGHSLPWNMALYLFGTLGLVGFPLTSGFGHFWVTWQFIATIDWRVALVLALGTALAAVGLIRVLRILLRPEAETTHAQEPMALRLPAAGMLGLLVWISFVPQILHPFVQALQQQFP</sequence>
<evidence type="ECO:0000256" key="1">
    <source>
        <dbReference type="ARBA" id="ARBA00004651"/>
    </source>
</evidence>
<feature type="transmembrane region" description="Helical" evidence="9">
    <location>
        <begin position="489"/>
        <end position="512"/>
    </location>
</feature>
<feature type="region of interest" description="Disordered" evidence="8">
    <location>
        <begin position="55"/>
        <end position="112"/>
    </location>
</feature>
<keyword evidence="3" id="KW-1003">Cell membrane</keyword>
<name>A0A6B1DVC1_9CHLR</name>
<evidence type="ECO:0000259" key="10">
    <source>
        <dbReference type="Pfam" id="PF00361"/>
    </source>
</evidence>
<keyword evidence="4 7" id="KW-0812">Transmembrane</keyword>
<feature type="transmembrane region" description="Helical" evidence="9">
    <location>
        <begin position="239"/>
        <end position="258"/>
    </location>
</feature>
<protein>
    <recommendedName>
        <fullName evidence="10">NADH:quinone oxidoreductase/Mrp antiporter transmembrane domain-containing protein</fullName>
    </recommendedName>
</protein>
<keyword evidence="6 9" id="KW-0472">Membrane</keyword>
<feature type="transmembrane region" description="Helical" evidence="9">
    <location>
        <begin position="564"/>
        <end position="583"/>
    </location>
</feature>
<evidence type="ECO:0000256" key="7">
    <source>
        <dbReference type="RuleBase" id="RU000320"/>
    </source>
</evidence>
<evidence type="ECO:0000256" key="8">
    <source>
        <dbReference type="SAM" id="MobiDB-lite"/>
    </source>
</evidence>